<name>A0A915HRM8_ROMCU</name>
<keyword evidence="2" id="KW-1185">Reference proteome</keyword>
<organism evidence="2 3">
    <name type="scientific">Romanomermis culicivorax</name>
    <name type="common">Nematode worm</name>
    <dbReference type="NCBI Taxonomy" id="13658"/>
    <lineage>
        <taxon>Eukaryota</taxon>
        <taxon>Metazoa</taxon>
        <taxon>Ecdysozoa</taxon>
        <taxon>Nematoda</taxon>
        <taxon>Enoplea</taxon>
        <taxon>Dorylaimia</taxon>
        <taxon>Mermithida</taxon>
        <taxon>Mermithoidea</taxon>
        <taxon>Mermithidae</taxon>
        <taxon>Romanomermis</taxon>
    </lineage>
</organism>
<sequence>MENERKMIYKSLGPRSKFPVSSPIAGSTAITFGEQILSFSIVTFDKVCTSWVVFCAEGKSFFSPEQRSSSHRDRGDGGKLLLLTVAIVVVVTTIFFKISSSSASKFRLLATIRFSIMEPRMAGSF</sequence>
<dbReference type="AlphaFoldDB" id="A0A915HRM8"/>
<dbReference type="WBParaSite" id="nRc.2.0.1.t04394-RA">
    <property type="protein sequence ID" value="nRc.2.0.1.t04394-RA"/>
    <property type="gene ID" value="nRc.2.0.1.g04394"/>
</dbReference>
<keyword evidence="1" id="KW-0812">Transmembrane</keyword>
<keyword evidence="1" id="KW-1133">Transmembrane helix</keyword>
<feature type="transmembrane region" description="Helical" evidence="1">
    <location>
        <begin position="80"/>
        <end position="98"/>
    </location>
</feature>
<dbReference type="Proteomes" id="UP000887565">
    <property type="component" value="Unplaced"/>
</dbReference>
<accession>A0A915HRM8</accession>
<reference evidence="3" key="1">
    <citation type="submission" date="2022-11" db="UniProtKB">
        <authorList>
            <consortium name="WormBaseParasite"/>
        </authorList>
    </citation>
    <scope>IDENTIFICATION</scope>
</reference>
<proteinExistence type="predicted"/>
<evidence type="ECO:0000256" key="1">
    <source>
        <dbReference type="SAM" id="Phobius"/>
    </source>
</evidence>
<evidence type="ECO:0000313" key="3">
    <source>
        <dbReference type="WBParaSite" id="nRc.2.0.1.t04394-RA"/>
    </source>
</evidence>
<protein>
    <submittedName>
        <fullName evidence="3">Uncharacterized protein</fullName>
    </submittedName>
</protein>
<evidence type="ECO:0000313" key="2">
    <source>
        <dbReference type="Proteomes" id="UP000887565"/>
    </source>
</evidence>
<keyword evidence="1" id="KW-0472">Membrane</keyword>